<reference evidence="3 4" key="1">
    <citation type="journal article" date="2021" name="Genome Biol.">
        <title>AFLAP: assembly-free linkage analysis pipeline using k-mers from genome sequencing data.</title>
        <authorList>
            <person name="Fletcher K."/>
            <person name="Zhang L."/>
            <person name="Gil J."/>
            <person name="Han R."/>
            <person name="Cavanaugh K."/>
            <person name="Michelmore R."/>
        </authorList>
    </citation>
    <scope>NUCLEOTIDE SEQUENCE [LARGE SCALE GENOMIC DNA]</scope>
    <source>
        <strain evidence="3 4">SF5</strain>
    </source>
</reference>
<protein>
    <submittedName>
        <fullName evidence="3">Uncharacterized protein</fullName>
    </submittedName>
</protein>
<dbReference type="EMBL" id="SHOA02000015">
    <property type="protein sequence ID" value="TDH71755.1"/>
    <property type="molecule type" value="Genomic_DNA"/>
</dbReference>
<evidence type="ECO:0000313" key="4">
    <source>
        <dbReference type="Proteomes" id="UP000294530"/>
    </source>
</evidence>
<keyword evidence="2" id="KW-0812">Transmembrane</keyword>
<feature type="compositionally biased region" description="Low complexity" evidence="1">
    <location>
        <begin position="128"/>
        <end position="137"/>
    </location>
</feature>
<evidence type="ECO:0000256" key="2">
    <source>
        <dbReference type="SAM" id="Phobius"/>
    </source>
</evidence>
<dbReference type="AlphaFoldDB" id="A0A976FSH0"/>
<dbReference type="GeneID" id="94344867"/>
<feature type="region of interest" description="Disordered" evidence="1">
    <location>
        <begin position="176"/>
        <end position="199"/>
    </location>
</feature>
<feature type="region of interest" description="Disordered" evidence="1">
    <location>
        <begin position="66"/>
        <end position="137"/>
    </location>
</feature>
<comment type="caution">
    <text evidence="3">The sequence shown here is derived from an EMBL/GenBank/DDBJ whole genome shotgun (WGS) entry which is preliminary data.</text>
</comment>
<feature type="compositionally biased region" description="Polar residues" evidence="1">
    <location>
        <begin position="82"/>
        <end position="127"/>
    </location>
</feature>
<name>A0A976FSH0_BRELC</name>
<gene>
    <name evidence="3" type="ORF">CCR75_001091</name>
</gene>
<dbReference type="KEGG" id="blac:94344867"/>
<sequence>MSSCSGVTMCLAEGATLCNVLAESCPPCLYVLTGGEYSCYSRNPTQKCPYPSTYAECDKLNSTPLNTTLSNTDNPNDEARSITPSNPSTTAEISTNPLVNTTTPSFESPRIPTNSNPIDPTSRTSINSPTTATTKASASDSFTAINAILVIGAAFLVLVVVIFVFRRTKKNVSKLAASRDGTVASGHNNSAWSDRTLDSNESGGDNLYSTYNYRAEDKSQDISILADSQGSTASGDLDHSASSLRPTADFSNYGGTSHYLTSSQYYVDYSVSTGPDVDIPTATFIQNPTNRSNQSTMALTKTNNHFVDVTGSSTSMRGSELDPVQPLTVSQLLPQAIDEGQEEGYKAPYRHGTKQAFKTTRQHASSARKPHLLGVSMASSTYDIVDPMTMLDVETRSTEMHVEDSQYPKFSFESSTSSADIYDGDWSEVESNGGSRVQFDAVEHMI</sequence>
<keyword evidence="4" id="KW-1185">Reference proteome</keyword>
<dbReference type="RefSeq" id="XP_067821254.1">
    <property type="nucleotide sequence ID" value="XM_067959196.1"/>
</dbReference>
<feature type="transmembrane region" description="Helical" evidence="2">
    <location>
        <begin position="144"/>
        <end position="165"/>
    </location>
</feature>
<feature type="compositionally biased region" description="Polar residues" evidence="1">
    <location>
        <begin position="185"/>
        <end position="199"/>
    </location>
</feature>
<keyword evidence="2" id="KW-1133">Transmembrane helix</keyword>
<accession>A0A976FSH0</accession>
<dbReference type="OrthoDB" id="168473at2759"/>
<keyword evidence="2" id="KW-0472">Membrane</keyword>
<organism evidence="3 4">
    <name type="scientific">Bremia lactucae</name>
    <name type="common">Lettuce downy mildew</name>
    <dbReference type="NCBI Taxonomy" id="4779"/>
    <lineage>
        <taxon>Eukaryota</taxon>
        <taxon>Sar</taxon>
        <taxon>Stramenopiles</taxon>
        <taxon>Oomycota</taxon>
        <taxon>Peronosporomycetes</taxon>
        <taxon>Peronosporales</taxon>
        <taxon>Peronosporaceae</taxon>
        <taxon>Bremia</taxon>
    </lineage>
</organism>
<evidence type="ECO:0000256" key="1">
    <source>
        <dbReference type="SAM" id="MobiDB-lite"/>
    </source>
</evidence>
<proteinExistence type="predicted"/>
<dbReference type="Proteomes" id="UP000294530">
    <property type="component" value="Unassembled WGS sequence"/>
</dbReference>
<evidence type="ECO:0000313" key="3">
    <source>
        <dbReference type="EMBL" id="TDH71755.1"/>
    </source>
</evidence>